<dbReference type="CDD" id="cd00063">
    <property type="entry name" value="FN3"/>
    <property type="match status" value="1"/>
</dbReference>
<proteinExistence type="predicted"/>
<dbReference type="PROSITE" id="PS50853">
    <property type="entry name" value="FN3"/>
    <property type="match status" value="1"/>
</dbReference>
<evidence type="ECO:0000313" key="2">
    <source>
        <dbReference type="EMBL" id="KKN34200.1"/>
    </source>
</evidence>
<reference evidence="2" key="1">
    <citation type="journal article" date="2015" name="Nature">
        <title>Complex archaea that bridge the gap between prokaryotes and eukaryotes.</title>
        <authorList>
            <person name="Spang A."/>
            <person name="Saw J.H."/>
            <person name="Jorgensen S.L."/>
            <person name="Zaremba-Niedzwiedzka K."/>
            <person name="Martijn J."/>
            <person name="Lind A.E."/>
            <person name="van Eijk R."/>
            <person name="Schleper C."/>
            <person name="Guy L."/>
            <person name="Ettema T.J."/>
        </authorList>
    </citation>
    <scope>NUCLEOTIDE SEQUENCE</scope>
</reference>
<accession>A0A0F9PR06</accession>
<dbReference type="SUPFAM" id="SSF49265">
    <property type="entry name" value="Fibronectin type III"/>
    <property type="match status" value="1"/>
</dbReference>
<name>A0A0F9PR06_9ZZZZ</name>
<protein>
    <recommendedName>
        <fullName evidence="1">Fibronectin type-III domain-containing protein</fullName>
    </recommendedName>
</protein>
<dbReference type="InterPro" id="IPR036116">
    <property type="entry name" value="FN3_sf"/>
</dbReference>
<dbReference type="InterPro" id="IPR013783">
    <property type="entry name" value="Ig-like_fold"/>
</dbReference>
<sequence>MAQFPNAEADIVALASAMIAGYTAHPADFPSMDPLTDLVALQAALSGYTTAKLAQIDALAAAQVATEAKNLQLDGLEDKMRDELKKSEVDVGIDSEKLEYIGWGPKAPPSAAVTPGQPRNLDPVIQGPGTLFLDWKPPARGSGGTVRTYVIERREQPAGGGEFGSWAQVGIALETETTVTGQPRGPQLEYRIKAVNAGGTSIPSNTAAVVL</sequence>
<dbReference type="InterPro" id="IPR003961">
    <property type="entry name" value="FN3_dom"/>
</dbReference>
<dbReference type="SMART" id="SM00060">
    <property type="entry name" value="FN3"/>
    <property type="match status" value="1"/>
</dbReference>
<dbReference type="Gene3D" id="2.60.40.10">
    <property type="entry name" value="Immunoglobulins"/>
    <property type="match status" value="1"/>
</dbReference>
<comment type="caution">
    <text evidence="2">The sequence shown here is derived from an EMBL/GenBank/DDBJ whole genome shotgun (WGS) entry which is preliminary data.</text>
</comment>
<organism evidence="2">
    <name type="scientific">marine sediment metagenome</name>
    <dbReference type="NCBI Taxonomy" id="412755"/>
    <lineage>
        <taxon>unclassified sequences</taxon>
        <taxon>metagenomes</taxon>
        <taxon>ecological metagenomes</taxon>
    </lineage>
</organism>
<evidence type="ECO:0000259" key="1">
    <source>
        <dbReference type="PROSITE" id="PS50853"/>
    </source>
</evidence>
<dbReference type="EMBL" id="LAZR01002120">
    <property type="protein sequence ID" value="KKN34200.1"/>
    <property type="molecule type" value="Genomic_DNA"/>
</dbReference>
<gene>
    <name evidence="2" type="ORF">LCGC14_0796080</name>
</gene>
<dbReference type="AlphaFoldDB" id="A0A0F9PR06"/>
<feature type="domain" description="Fibronectin type-III" evidence="1">
    <location>
        <begin position="117"/>
        <end position="211"/>
    </location>
</feature>